<dbReference type="PANTHER" id="PTHR35789:SF1">
    <property type="entry name" value="SPORE GERMINATION PROTEIN B3"/>
    <property type="match status" value="1"/>
</dbReference>
<dbReference type="RefSeq" id="WP_134158746.1">
    <property type="nucleotide sequence ID" value="NZ_BSUS01000001.1"/>
</dbReference>
<keyword evidence="5" id="KW-0472">Membrane</keyword>
<comment type="subcellular location">
    <subcellularLocation>
        <location evidence="1">Membrane</location>
        <topology evidence="1">Lipid-anchor</topology>
    </subcellularLocation>
</comment>
<dbReference type="AlphaFoldDB" id="A0A4R8LTE2"/>
<evidence type="ECO:0000256" key="2">
    <source>
        <dbReference type="ARBA" id="ARBA00007886"/>
    </source>
</evidence>
<evidence type="ECO:0000256" key="1">
    <source>
        <dbReference type="ARBA" id="ARBA00004635"/>
    </source>
</evidence>
<dbReference type="NCBIfam" id="TIGR02887">
    <property type="entry name" value="spore_ger_x_C"/>
    <property type="match status" value="1"/>
</dbReference>
<dbReference type="Pfam" id="PF05504">
    <property type="entry name" value="Spore_GerAC"/>
    <property type="match status" value="1"/>
</dbReference>
<evidence type="ECO:0000313" key="10">
    <source>
        <dbReference type="EMBL" id="TDY49997.1"/>
    </source>
</evidence>
<dbReference type="Pfam" id="PF25198">
    <property type="entry name" value="Spore_GerAC_N"/>
    <property type="match status" value="1"/>
</dbReference>
<dbReference type="OrthoDB" id="9816067at2"/>
<dbReference type="PANTHER" id="PTHR35789">
    <property type="entry name" value="SPORE GERMINATION PROTEIN B3"/>
    <property type="match status" value="1"/>
</dbReference>
<accession>A0A4R8LTE2</accession>
<dbReference type="InterPro" id="IPR046953">
    <property type="entry name" value="Spore_GerAC-like_C"/>
</dbReference>
<keyword evidence="3" id="KW-0309">Germination</keyword>
<organism evidence="10 11">
    <name type="scientific">Alicyclobacillus sacchari</name>
    <dbReference type="NCBI Taxonomy" id="392010"/>
    <lineage>
        <taxon>Bacteria</taxon>
        <taxon>Bacillati</taxon>
        <taxon>Bacillota</taxon>
        <taxon>Bacilli</taxon>
        <taxon>Bacillales</taxon>
        <taxon>Alicyclobacillaceae</taxon>
        <taxon>Alicyclobacillus</taxon>
    </lineage>
</organism>
<evidence type="ECO:0000256" key="7">
    <source>
        <dbReference type="ARBA" id="ARBA00023288"/>
    </source>
</evidence>
<evidence type="ECO:0000259" key="8">
    <source>
        <dbReference type="Pfam" id="PF05504"/>
    </source>
</evidence>
<evidence type="ECO:0000256" key="6">
    <source>
        <dbReference type="ARBA" id="ARBA00023139"/>
    </source>
</evidence>
<keyword evidence="6" id="KW-0564">Palmitate</keyword>
<dbReference type="GO" id="GO:0009847">
    <property type="term" value="P:spore germination"/>
    <property type="evidence" value="ECO:0007669"/>
    <property type="project" value="InterPro"/>
</dbReference>
<dbReference type="Gene3D" id="3.30.300.210">
    <property type="entry name" value="Nutrient germinant receptor protein C, domain 3"/>
    <property type="match status" value="1"/>
</dbReference>
<dbReference type="GO" id="GO:0016020">
    <property type="term" value="C:membrane"/>
    <property type="evidence" value="ECO:0007669"/>
    <property type="project" value="UniProtKB-SubCell"/>
</dbReference>
<dbReference type="Proteomes" id="UP000294581">
    <property type="component" value="Unassembled WGS sequence"/>
</dbReference>
<feature type="domain" description="Spore germination GerAC-like C-terminal" evidence="8">
    <location>
        <begin position="217"/>
        <end position="380"/>
    </location>
</feature>
<name>A0A4R8LTE2_9BACL</name>
<reference evidence="10 11" key="1">
    <citation type="submission" date="2019-03" db="EMBL/GenBank/DDBJ databases">
        <title>Genomic Encyclopedia of Type Strains, Phase IV (KMG-IV): sequencing the most valuable type-strain genomes for metagenomic binning, comparative biology and taxonomic classification.</title>
        <authorList>
            <person name="Goeker M."/>
        </authorList>
    </citation>
    <scope>NUCLEOTIDE SEQUENCE [LARGE SCALE GENOMIC DNA]</scope>
    <source>
        <strain evidence="10 11">DSM 17974</strain>
    </source>
</reference>
<proteinExistence type="inferred from homology"/>
<evidence type="ECO:0000256" key="4">
    <source>
        <dbReference type="ARBA" id="ARBA00022729"/>
    </source>
</evidence>
<protein>
    <submittedName>
        <fullName evidence="10">Spore germination protein KC</fullName>
    </submittedName>
</protein>
<evidence type="ECO:0000313" key="11">
    <source>
        <dbReference type="Proteomes" id="UP000294581"/>
    </source>
</evidence>
<dbReference type="EMBL" id="SORF01000003">
    <property type="protein sequence ID" value="TDY49997.1"/>
    <property type="molecule type" value="Genomic_DNA"/>
</dbReference>
<keyword evidence="4" id="KW-0732">Signal</keyword>
<evidence type="ECO:0000256" key="5">
    <source>
        <dbReference type="ARBA" id="ARBA00023136"/>
    </source>
</evidence>
<keyword evidence="7" id="KW-0449">Lipoprotein</keyword>
<dbReference type="InterPro" id="IPR008844">
    <property type="entry name" value="Spore_GerAC-like"/>
</dbReference>
<gene>
    <name evidence="10" type="ORF">C7445_10340</name>
</gene>
<comment type="caution">
    <text evidence="10">The sequence shown here is derived from an EMBL/GenBank/DDBJ whole genome shotgun (WGS) entry which is preliminary data.</text>
</comment>
<evidence type="ECO:0000259" key="9">
    <source>
        <dbReference type="Pfam" id="PF25198"/>
    </source>
</evidence>
<dbReference type="InterPro" id="IPR038501">
    <property type="entry name" value="Spore_GerAC_C_sf"/>
</dbReference>
<dbReference type="InterPro" id="IPR057336">
    <property type="entry name" value="GerAC_N"/>
</dbReference>
<keyword evidence="11" id="KW-1185">Reference proteome</keyword>
<feature type="domain" description="Spore germination protein N-terminal" evidence="9">
    <location>
        <begin position="23"/>
        <end position="198"/>
    </location>
</feature>
<sequence>MWRQFATCLSIAASSLLCTGCWDSTEIDRLSIVTMTGVDLAEDGQSVLGSVQIARASELGTTGGGSPSTSTGSAKAYLVESAEGPTEIEVISKIRASLPRKLFMGHRRVIVIGEEYARRGVGQLMDEVVRNPQSRLRTYVVVAFHEQAQKMLQVPSDLNRLPSDAIVEMEQSGSVLAVDARRFAKQLTSHSDPYTMGIRIFTNEMSEASPEALTLENIAVFRRDKLVDWLQGPAAKGFLWVSKDLREDSETVILPDDTGKVSVRLGSVRTSHHVVVIHGQPELYINLHTIFDINQNASRLNLLRPSNMSMVRQALQAKIQSEITAAMQQLQRDQSDPLGVGNELFKYYPALWRRLEPRWRDMYANMPVHYNIDVNVRNAGLMSSL</sequence>
<comment type="similarity">
    <text evidence="2">Belongs to the GerABKC lipoprotein family.</text>
</comment>
<evidence type="ECO:0000256" key="3">
    <source>
        <dbReference type="ARBA" id="ARBA00022544"/>
    </source>
</evidence>